<evidence type="ECO:0000313" key="4">
    <source>
        <dbReference type="Proteomes" id="UP001151699"/>
    </source>
</evidence>
<dbReference type="EMBL" id="WJQU01000003">
    <property type="protein sequence ID" value="KAJ6640009.1"/>
    <property type="molecule type" value="Genomic_DNA"/>
</dbReference>
<name>A0A9Q0MZ04_9DIPT</name>
<feature type="compositionally biased region" description="Polar residues" evidence="1">
    <location>
        <begin position="55"/>
        <end position="69"/>
    </location>
</feature>
<dbReference type="PANTHER" id="PTHR42339:SF1">
    <property type="entry name" value="HISTONE H1"/>
    <property type="match status" value="1"/>
</dbReference>
<proteinExistence type="predicted"/>
<keyword evidence="4" id="KW-1185">Reference proteome</keyword>
<feature type="compositionally biased region" description="Low complexity" evidence="1">
    <location>
        <begin position="15"/>
        <end position="26"/>
    </location>
</feature>
<evidence type="ECO:0000259" key="2">
    <source>
        <dbReference type="Pfam" id="PF24852"/>
    </source>
</evidence>
<dbReference type="PANTHER" id="PTHR42339">
    <property type="entry name" value="HISTONE H1"/>
    <property type="match status" value="1"/>
</dbReference>
<accession>A0A9Q0MZ04</accession>
<sequence length="348" mass="40086">MDQHRDLNSKRTTDTTSVERTSSNSSSHDKHHIYRILGLEKTTDTENVESCREPPNQSAAFDSSPNIHQPQGQFLAPSNFLNAYERYNQIVAPYYYASVRQPFGIPNVNQPQRQVGTPYNIALAFERPNQTVFSHNYANVRHPQWQVGAPFGIYNVNQPQRQVGTSYNTAHTFERQDQIVLPYKNPTVDQSSGQIAAYGNCPYVSEPQSLSDAPDILQQLDDIPNSANSPEIFDRQSVRRFKQLYGPVFDDCDEVRRKIKEYIFKISSSETTFARAINVHPASLKHFLGQEGFNRGAGSIAYPAAYYHFEKMRIDHHEGKSENRRMSEKRFPYGYELTRDYVPTWWKF</sequence>
<dbReference type="InterPro" id="IPR056143">
    <property type="entry name" value="DUF7726"/>
</dbReference>
<feature type="region of interest" description="Disordered" evidence="1">
    <location>
        <begin position="1"/>
        <end position="69"/>
    </location>
</feature>
<feature type="compositionally biased region" description="Basic and acidic residues" evidence="1">
    <location>
        <begin position="41"/>
        <end position="52"/>
    </location>
</feature>
<dbReference type="Proteomes" id="UP001151699">
    <property type="component" value="Chromosome X"/>
</dbReference>
<organism evidence="3 4">
    <name type="scientific">Pseudolycoriella hygida</name>
    <dbReference type="NCBI Taxonomy" id="35572"/>
    <lineage>
        <taxon>Eukaryota</taxon>
        <taxon>Metazoa</taxon>
        <taxon>Ecdysozoa</taxon>
        <taxon>Arthropoda</taxon>
        <taxon>Hexapoda</taxon>
        <taxon>Insecta</taxon>
        <taxon>Pterygota</taxon>
        <taxon>Neoptera</taxon>
        <taxon>Endopterygota</taxon>
        <taxon>Diptera</taxon>
        <taxon>Nematocera</taxon>
        <taxon>Sciaroidea</taxon>
        <taxon>Sciaridae</taxon>
        <taxon>Pseudolycoriella</taxon>
    </lineage>
</organism>
<dbReference type="AlphaFoldDB" id="A0A9Q0MZ04"/>
<feature type="domain" description="DUF7726" evidence="2">
    <location>
        <begin position="247"/>
        <end position="314"/>
    </location>
</feature>
<feature type="compositionally biased region" description="Basic and acidic residues" evidence="1">
    <location>
        <begin position="1"/>
        <end position="13"/>
    </location>
</feature>
<gene>
    <name evidence="3" type="ORF">Bhyg_12758</name>
</gene>
<dbReference type="Pfam" id="PF24852">
    <property type="entry name" value="DUF7726"/>
    <property type="match status" value="1"/>
</dbReference>
<dbReference type="OrthoDB" id="78475at2759"/>
<reference evidence="3" key="1">
    <citation type="submission" date="2022-07" db="EMBL/GenBank/DDBJ databases">
        <authorList>
            <person name="Trinca V."/>
            <person name="Uliana J.V.C."/>
            <person name="Torres T.T."/>
            <person name="Ward R.J."/>
            <person name="Monesi N."/>
        </authorList>
    </citation>
    <scope>NUCLEOTIDE SEQUENCE</scope>
    <source>
        <strain evidence="3">HSMRA1968</strain>
        <tissue evidence="3">Whole embryos</tissue>
    </source>
</reference>
<comment type="caution">
    <text evidence="3">The sequence shown here is derived from an EMBL/GenBank/DDBJ whole genome shotgun (WGS) entry which is preliminary data.</text>
</comment>
<protein>
    <recommendedName>
        <fullName evidence="2">DUF7726 domain-containing protein</fullName>
    </recommendedName>
</protein>
<evidence type="ECO:0000256" key="1">
    <source>
        <dbReference type="SAM" id="MobiDB-lite"/>
    </source>
</evidence>
<evidence type="ECO:0000313" key="3">
    <source>
        <dbReference type="EMBL" id="KAJ6640009.1"/>
    </source>
</evidence>